<accession>A0A3S9QE76</accession>
<organism evidence="1 2">
    <name type="scientific">Moraxella catarrhalis</name>
    <name type="common">Branhamella catarrhalis</name>
    <dbReference type="NCBI Taxonomy" id="480"/>
    <lineage>
        <taxon>Bacteria</taxon>
        <taxon>Pseudomonadati</taxon>
        <taxon>Pseudomonadota</taxon>
        <taxon>Gammaproteobacteria</taxon>
        <taxon>Moraxellales</taxon>
        <taxon>Moraxellaceae</taxon>
        <taxon>Moraxella</taxon>
    </lineage>
</organism>
<evidence type="ECO:0000313" key="1">
    <source>
        <dbReference type="EMBL" id="AZQ93051.1"/>
    </source>
</evidence>
<proteinExistence type="predicted"/>
<name>A0A3S9QE76_MORCA</name>
<dbReference type="Proteomes" id="UP000280228">
    <property type="component" value="Chromosome"/>
</dbReference>
<reference evidence="1 2" key="1">
    <citation type="submission" date="2018-12" db="EMBL/GenBank/DDBJ databases">
        <title>Persistence of Moraxella catarrhalis in Chronic Obstructive Pulmonary Disease and Regulation of the Hag/MID Adhesin.</title>
        <authorList>
            <person name="Murphy T."/>
            <person name="Zhao X."/>
            <person name="Vyas G."/>
            <person name="Aluvathingal J."/>
            <person name="Nadendla S."/>
            <person name="Tallon L."/>
            <person name="Tettelin H."/>
        </authorList>
    </citation>
    <scope>NUCLEOTIDE SEQUENCE [LARGE SCALE GENOMIC DNA]</scope>
    <source>
        <strain evidence="1 2">46P58B1</strain>
    </source>
</reference>
<protein>
    <submittedName>
        <fullName evidence="1">Uncharacterized protein</fullName>
    </submittedName>
</protein>
<dbReference type="EMBL" id="CP034662">
    <property type="protein sequence ID" value="AZQ93051.1"/>
    <property type="molecule type" value="Genomic_DNA"/>
</dbReference>
<gene>
    <name evidence="1" type="ORF">EJK53_0054</name>
</gene>
<evidence type="ECO:0000313" key="2">
    <source>
        <dbReference type="Proteomes" id="UP000280228"/>
    </source>
</evidence>
<sequence>MNQKFYSSFWHRDLLKNQVFHMKHLVLSISHHQLNTQQMTIDFITFFEFMA</sequence>
<dbReference type="AlphaFoldDB" id="A0A3S9QE76"/>